<protein>
    <recommendedName>
        <fullName evidence="5">Bifunctional ligase/repressor BirA</fullName>
    </recommendedName>
    <alternativeName>
        <fullName evidence="5">Biotin--[acetyl-CoA-carboxylase] ligase</fullName>
        <ecNumber evidence="5">6.3.4.15</ecNumber>
    </alternativeName>
    <alternativeName>
        <fullName evidence="5">Biotin--protein ligase</fullName>
    </alternativeName>
    <alternativeName>
        <fullName evidence="5">Biotin-[acetyl-CoA carboxylase] synthetase</fullName>
    </alternativeName>
</protein>
<dbReference type="PANTHER" id="PTHR12835:SF5">
    <property type="entry name" value="BIOTIN--PROTEIN LIGASE"/>
    <property type="match status" value="1"/>
</dbReference>
<dbReference type="EMBL" id="DWUV01000233">
    <property type="protein sequence ID" value="HJD35268.1"/>
    <property type="molecule type" value="Genomic_DNA"/>
</dbReference>
<dbReference type="InterPro" id="IPR013196">
    <property type="entry name" value="HTH_11"/>
</dbReference>
<dbReference type="InterPro" id="IPR036390">
    <property type="entry name" value="WH_DNA-bd_sf"/>
</dbReference>
<dbReference type="Gene3D" id="2.30.30.100">
    <property type="match status" value="1"/>
</dbReference>
<keyword evidence="2 5" id="KW-0547">Nucleotide-binding</keyword>
<feature type="binding site" evidence="5">
    <location>
        <position position="113"/>
    </location>
    <ligand>
        <name>biotin</name>
        <dbReference type="ChEBI" id="CHEBI:57586"/>
    </ligand>
</feature>
<dbReference type="GO" id="GO:0005524">
    <property type="term" value="F:ATP binding"/>
    <property type="evidence" value="ECO:0007669"/>
    <property type="project" value="UniProtKB-UniRule"/>
</dbReference>
<feature type="binding site" evidence="5">
    <location>
        <position position="195"/>
    </location>
    <ligand>
        <name>biotin</name>
        <dbReference type="ChEBI" id="CHEBI:57586"/>
    </ligand>
</feature>
<comment type="caution">
    <text evidence="7">The sequence shown here is derived from an EMBL/GenBank/DDBJ whole genome shotgun (WGS) entry which is preliminary data.</text>
</comment>
<comment type="function">
    <text evidence="5">Acts both as a biotin--[acetyl-CoA-carboxylase] ligase and a repressor.</text>
</comment>
<feature type="DNA-binding region" description="H-T-H motif" evidence="5">
    <location>
        <begin position="18"/>
        <end position="37"/>
    </location>
</feature>
<dbReference type="Gene3D" id="1.10.10.10">
    <property type="entry name" value="Winged helix-like DNA-binding domain superfamily/Winged helix DNA-binding domain"/>
    <property type="match status" value="1"/>
</dbReference>
<dbReference type="Pfam" id="PF03099">
    <property type="entry name" value="BPL_LplA_LipB"/>
    <property type="match status" value="1"/>
</dbReference>
<sequence length="337" mass="37481">MKTEILRMLRETDGYVSGQQISERFGVSRTAVWKVIRQLQEEGYQVEAVRNRGYHMAGSPDVMTKEELDSVIRTKWAGREVRYYDMTDSTNLRIRQAADEGAPHGTLAVADCQTAGRGRRGRPWESPAGSSIYMSILLRPEIAPTRASMLTLVMACSVAEGIGRSLEEQLDRSSGAEIPRIQIKWPNDIIINGKKLAGILTEMSAQIDYINHVTVGVGINVNQTGFPEEIRSTAVSLRVECGQALRRAPIIAAIMERLEENYAVFLKTEDLTGLMEQYSSMLVNRGRDVQVIGEKETYRAHALGITPTGELVVRREDGTEEEINAGEVSVRGVYGYI</sequence>
<dbReference type="InterPro" id="IPR004143">
    <property type="entry name" value="BPL_LPL_catalytic"/>
</dbReference>
<dbReference type="InterPro" id="IPR004408">
    <property type="entry name" value="Biotin_CoA_COase_ligase"/>
</dbReference>
<name>A0A9D2R860_9FIRM</name>
<dbReference type="SUPFAM" id="SSF55681">
    <property type="entry name" value="Class II aaRS and biotin synthetases"/>
    <property type="match status" value="1"/>
</dbReference>
<keyword evidence="5" id="KW-0678">Repressor</keyword>
<evidence type="ECO:0000259" key="6">
    <source>
        <dbReference type="PROSITE" id="PS51733"/>
    </source>
</evidence>
<feature type="binding site" evidence="5">
    <location>
        <begin position="89"/>
        <end position="91"/>
    </location>
    <ligand>
        <name>biotin</name>
        <dbReference type="ChEBI" id="CHEBI:57586"/>
    </ligand>
</feature>
<keyword evidence="5" id="KW-0238">DNA-binding</keyword>
<gene>
    <name evidence="5" type="primary">birA</name>
    <name evidence="7" type="ORF">H9911_12165</name>
</gene>
<comment type="similarity">
    <text evidence="5">Belongs to the biotin--protein ligase family.</text>
</comment>
<accession>A0A9D2R860</accession>
<dbReference type="CDD" id="cd16442">
    <property type="entry name" value="BPL"/>
    <property type="match status" value="1"/>
</dbReference>
<dbReference type="InterPro" id="IPR003142">
    <property type="entry name" value="BPL_C"/>
</dbReference>
<dbReference type="GO" id="GO:0016740">
    <property type="term" value="F:transferase activity"/>
    <property type="evidence" value="ECO:0007669"/>
    <property type="project" value="UniProtKB-ARBA"/>
</dbReference>
<proteinExistence type="inferred from homology"/>
<keyword evidence="3 5" id="KW-0067">ATP-binding</keyword>
<dbReference type="AlphaFoldDB" id="A0A9D2R860"/>
<evidence type="ECO:0000256" key="1">
    <source>
        <dbReference type="ARBA" id="ARBA00022598"/>
    </source>
</evidence>
<evidence type="ECO:0000313" key="7">
    <source>
        <dbReference type="EMBL" id="HJD35268.1"/>
    </source>
</evidence>
<dbReference type="SUPFAM" id="SSF46785">
    <property type="entry name" value="Winged helix' DNA-binding domain"/>
    <property type="match status" value="1"/>
</dbReference>
<keyword evidence="1 5" id="KW-0436">Ligase</keyword>
<dbReference type="Gene3D" id="3.30.930.10">
    <property type="entry name" value="Bira Bifunctional Protein, Domain 2"/>
    <property type="match status" value="1"/>
</dbReference>
<dbReference type="GO" id="GO:0003677">
    <property type="term" value="F:DNA binding"/>
    <property type="evidence" value="ECO:0007669"/>
    <property type="project" value="UniProtKB-UniRule"/>
</dbReference>
<reference evidence="7" key="1">
    <citation type="journal article" date="2021" name="PeerJ">
        <title>Extensive microbial diversity within the chicken gut microbiome revealed by metagenomics and culture.</title>
        <authorList>
            <person name="Gilroy R."/>
            <person name="Ravi A."/>
            <person name="Getino M."/>
            <person name="Pursley I."/>
            <person name="Horton D.L."/>
            <person name="Alikhan N.F."/>
            <person name="Baker D."/>
            <person name="Gharbi K."/>
            <person name="Hall N."/>
            <person name="Watson M."/>
            <person name="Adriaenssens E.M."/>
            <person name="Foster-Nyarko E."/>
            <person name="Jarju S."/>
            <person name="Secka A."/>
            <person name="Antonio M."/>
            <person name="Oren A."/>
            <person name="Chaudhuri R.R."/>
            <person name="La Ragione R."/>
            <person name="Hildebrand F."/>
            <person name="Pallen M.J."/>
        </authorList>
    </citation>
    <scope>NUCLEOTIDE SEQUENCE</scope>
    <source>
        <strain evidence="7">ChiGjej3B3-11674</strain>
    </source>
</reference>
<dbReference type="EC" id="6.3.4.15" evidence="5"/>
<dbReference type="SUPFAM" id="SSF50037">
    <property type="entry name" value="C-terminal domain of transcriptional repressors"/>
    <property type="match status" value="1"/>
</dbReference>
<feature type="binding site" evidence="5">
    <location>
        <begin position="117"/>
        <end position="119"/>
    </location>
    <ligand>
        <name>biotin</name>
        <dbReference type="ChEBI" id="CHEBI:57586"/>
    </ligand>
</feature>
<dbReference type="InterPro" id="IPR036388">
    <property type="entry name" value="WH-like_DNA-bd_sf"/>
</dbReference>
<dbReference type="Proteomes" id="UP000823897">
    <property type="component" value="Unassembled WGS sequence"/>
</dbReference>
<evidence type="ECO:0000256" key="2">
    <source>
        <dbReference type="ARBA" id="ARBA00022741"/>
    </source>
</evidence>
<dbReference type="GO" id="GO:0005737">
    <property type="term" value="C:cytoplasm"/>
    <property type="evidence" value="ECO:0007669"/>
    <property type="project" value="TreeGrafter"/>
</dbReference>
<evidence type="ECO:0000256" key="3">
    <source>
        <dbReference type="ARBA" id="ARBA00022840"/>
    </source>
</evidence>
<dbReference type="GO" id="GO:0009249">
    <property type="term" value="P:protein lipoylation"/>
    <property type="evidence" value="ECO:0007669"/>
    <property type="project" value="UniProtKB-ARBA"/>
</dbReference>
<dbReference type="InterPro" id="IPR030855">
    <property type="entry name" value="Bifunct_BirA"/>
</dbReference>
<dbReference type="HAMAP" id="MF_00978">
    <property type="entry name" value="Bifunct_BirA"/>
    <property type="match status" value="1"/>
</dbReference>
<dbReference type="PROSITE" id="PS51733">
    <property type="entry name" value="BPL_LPL_CATALYTIC"/>
    <property type="match status" value="1"/>
</dbReference>
<dbReference type="GO" id="GO:0006355">
    <property type="term" value="P:regulation of DNA-templated transcription"/>
    <property type="evidence" value="ECO:0007669"/>
    <property type="project" value="UniProtKB-UniRule"/>
</dbReference>
<dbReference type="InterPro" id="IPR045864">
    <property type="entry name" value="aa-tRNA-synth_II/BPL/LPL"/>
</dbReference>
<evidence type="ECO:0000256" key="4">
    <source>
        <dbReference type="ARBA" id="ARBA00023267"/>
    </source>
</evidence>
<keyword evidence="5" id="KW-0805">Transcription regulation</keyword>
<dbReference type="NCBIfam" id="TIGR00121">
    <property type="entry name" value="birA_ligase"/>
    <property type="match status" value="1"/>
</dbReference>
<organism evidence="7 8">
    <name type="scientific">Candidatus Mediterraneibacter tabaqchaliae</name>
    <dbReference type="NCBI Taxonomy" id="2838689"/>
    <lineage>
        <taxon>Bacteria</taxon>
        <taxon>Bacillati</taxon>
        <taxon>Bacillota</taxon>
        <taxon>Clostridia</taxon>
        <taxon>Lachnospirales</taxon>
        <taxon>Lachnospiraceae</taxon>
        <taxon>Mediterraneibacter</taxon>
    </lineage>
</organism>
<dbReference type="Pfam" id="PF02237">
    <property type="entry name" value="BPL_C"/>
    <property type="match status" value="1"/>
</dbReference>
<dbReference type="Pfam" id="PF08279">
    <property type="entry name" value="HTH_11"/>
    <property type="match status" value="1"/>
</dbReference>
<dbReference type="GO" id="GO:0004077">
    <property type="term" value="F:biotin--[biotin carboxyl-carrier protein] ligase activity"/>
    <property type="evidence" value="ECO:0007669"/>
    <property type="project" value="UniProtKB-UniRule"/>
</dbReference>
<dbReference type="PANTHER" id="PTHR12835">
    <property type="entry name" value="BIOTIN PROTEIN LIGASE"/>
    <property type="match status" value="1"/>
</dbReference>
<evidence type="ECO:0000313" key="8">
    <source>
        <dbReference type="Proteomes" id="UP000823897"/>
    </source>
</evidence>
<comment type="catalytic activity">
    <reaction evidence="5">
        <text>biotin + L-lysyl-[protein] + ATP = N(6)-biotinyl-L-lysyl-[protein] + AMP + diphosphate + H(+)</text>
        <dbReference type="Rhea" id="RHEA:11756"/>
        <dbReference type="Rhea" id="RHEA-COMP:9752"/>
        <dbReference type="Rhea" id="RHEA-COMP:10505"/>
        <dbReference type="ChEBI" id="CHEBI:15378"/>
        <dbReference type="ChEBI" id="CHEBI:29969"/>
        <dbReference type="ChEBI" id="CHEBI:30616"/>
        <dbReference type="ChEBI" id="CHEBI:33019"/>
        <dbReference type="ChEBI" id="CHEBI:57586"/>
        <dbReference type="ChEBI" id="CHEBI:83144"/>
        <dbReference type="ChEBI" id="CHEBI:456215"/>
        <dbReference type="EC" id="6.3.4.15"/>
    </reaction>
</comment>
<evidence type="ECO:0000256" key="5">
    <source>
        <dbReference type="HAMAP-Rule" id="MF_00978"/>
    </source>
</evidence>
<dbReference type="InterPro" id="IPR008988">
    <property type="entry name" value="Transcriptional_repressor_C"/>
</dbReference>
<feature type="domain" description="BPL/LPL catalytic" evidence="6">
    <location>
        <begin position="66"/>
        <end position="266"/>
    </location>
</feature>
<reference evidence="7" key="2">
    <citation type="submission" date="2021-04" db="EMBL/GenBank/DDBJ databases">
        <authorList>
            <person name="Gilroy R."/>
        </authorList>
    </citation>
    <scope>NUCLEOTIDE SEQUENCE</scope>
    <source>
        <strain evidence="7">ChiGjej3B3-11674</strain>
    </source>
</reference>
<keyword evidence="5" id="KW-0804">Transcription</keyword>
<keyword evidence="4 5" id="KW-0092">Biotin</keyword>